<dbReference type="AlphaFoldDB" id="A0A6J5TSW2"/>
<dbReference type="InterPro" id="IPR003663">
    <property type="entry name" value="Sugar/inositol_transpt"/>
</dbReference>
<dbReference type="InterPro" id="IPR005828">
    <property type="entry name" value="MFS_sugar_transport-like"/>
</dbReference>
<dbReference type="Proteomes" id="UP000507222">
    <property type="component" value="Unassembled WGS sequence"/>
</dbReference>
<keyword evidence="3" id="KW-0813">Transport</keyword>
<organism evidence="11 12">
    <name type="scientific">Prunus armeniaca</name>
    <name type="common">Apricot</name>
    <name type="synonym">Armeniaca vulgaris</name>
    <dbReference type="NCBI Taxonomy" id="36596"/>
    <lineage>
        <taxon>Eukaryota</taxon>
        <taxon>Viridiplantae</taxon>
        <taxon>Streptophyta</taxon>
        <taxon>Embryophyta</taxon>
        <taxon>Tracheophyta</taxon>
        <taxon>Spermatophyta</taxon>
        <taxon>Magnoliopsida</taxon>
        <taxon>eudicotyledons</taxon>
        <taxon>Gunneridae</taxon>
        <taxon>Pentapetalae</taxon>
        <taxon>rosids</taxon>
        <taxon>fabids</taxon>
        <taxon>Rosales</taxon>
        <taxon>Rosaceae</taxon>
        <taxon>Amygdaloideae</taxon>
        <taxon>Amygdaleae</taxon>
        <taxon>Prunus</taxon>
    </lineage>
</organism>
<dbReference type="InterPro" id="IPR020846">
    <property type="entry name" value="MFS_dom"/>
</dbReference>
<evidence type="ECO:0000256" key="1">
    <source>
        <dbReference type="ARBA" id="ARBA00004141"/>
    </source>
</evidence>
<feature type="transmembrane region" description="Helical" evidence="9">
    <location>
        <begin position="122"/>
        <end position="141"/>
    </location>
</feature>
<evidence type="ECO:0000256" key="7">
    <source>
        <dbReference type="ARBA" id="ARBA00022989"/>
    </source>
</evidence>
<evidence type="ECO:0000259" key="10">
    <source>
        <dbReference type="PROSITE" id="PS50850"/>
    </source>
</evidence>
<evidence type="ECO:0000313" key="11">
    <source>
        <dbReference type="EMBL" id="CAB4267136.1"/>
    </source>
</evidence>
<dbReference type="PROSITE" id="PS50850">
    <property type="entry name" value="MFS"/>
    <property type="match status" value="1"/>
</dbReference>
<evidence type="ECO:0000256" key="3">
    <source>
        <dbReference type="ARBA" id="ARBA00022448"/>
    </source>
</evidence>
<keyword evidence="5 9" id="KW-0812">Transmembrane</keyword>
<feature type="transmembrane region" description="Helical" evidence="9">
    <location>
        <begin position="187"/>
        <end position="205"/>
    </location>
</feature>
<dbReference type="Pfam" id="PF00083">
    <property type="entry name" value="Sugar_tr"/>
    <property type="match status" value="1"/>
</dbReference>
<evidence type="ECO:0000256" key="6">
    <source>
        <dbReference type="ARBA" id="ARBA00022847"/>
    </source>
</evidence>
<evidence type="ECO:0000256" key="8">
    <source>
        <dbReference type="ARBA" id="ARBA00023136"/>
    </source>
</evidence>
<evidence type="ECO:0000256" key="5">
    <source>
        <dbReference type="ARBA" id="ARBA00022692"/>
    </source>
</evidence>
<feature type="transmembrane region" description="Helical" evidence="9">
    <location>
        <begin position="211"/>
        <end position="229"/>
    </location>
</feature>
<keyword evidence="4" id="KW-0762">Sugar transport</keyword>
<dbReference type="InterPro" id="IPR045262">
    <property type="entry name" value="STP/PLT_plant"/>
</dbReference>
<comment type="subcellular location">
    <subcellularLocation>
        <location evidence="1">Membrane</location>
        <topology evidence="1">Multi-pass membrane protein</topology>
    </subcellularLocation>
</comment>
<accession>A0A6J5TSW2</accession>
<reference evidence="11 12" key="1">
    <citation type="submission" date="2020-05" db="EMBL/GenBank/DDBJ databases">
        <authorList>
            <person name="Campoy J."/>
            <person name="Schneeberger K."/>
            <person name="Spophaly S."/>
        </authorList>
    </citation>
    <scope>NUCLEOTIDE SEQUENCE [LARGE SCALE GENOMIC DNA]</scope>
    <source>
        <strain evidence="11">PruArmRojPasFocal</strain>
    </source>
</reference>
<dbReference type="GO" id="GO:0015144">
    <property type="term" value="F:carbohydrate transmembrane transporter activity"/>
    <property type="evidence" value="ECO:0007669"/>
    <property type="project" value="InterPro"/>
</dbReference>
<feature type="transmembrane region" description="Helical" evidence="9">
    <location>
        <begin position="88"/>
        <end position="110"/>
    </location>
</feature>
<feature type="transmembrane region" description="Helical" evidence="9">
    <location>
        <begin position="147"/>
        <end position="166"/>
    </location>
</feature>
<evidence type="ECO:0000256" key="9">
    <source>
        <dbReference type="SAM" id="Phobius"/>
    </source>
</evidence>
<gene>
    <name evidence="11" type="ORF">CURHAP_LOCUS9724</name>
</gene>
<dbReference type="PANTHER" id="PTHR23500">
    <property type="entry name" value="SOLUTE CARRIER FAMILY 2, FACILITATED GLUCOSE TRANSPORTER"/>
    <property type="match status" value="1"/>
</dbReference>
<evidence type="ECO:0000256" key="2">
    <source>
        <dbReference type="ARBA" id="ARBA00010992"/>
    </source>
</evidence>
<dbReference type="PANTHER" id="PTHR23500:SF44">
    <property type="entry name" value="SUGAR TRANSPORT PROTEIN 5"/>
    <property type="match status" value="1"/>
</dbReference>
<sequence length="266" mass="29649">MTTGALFISDSPTSLVQRNRLDQARKSLIKIRGKEDIEAELAQLRQYRPQLVIGAIAVPFFQQVTGINIIAFYAPVLFQSVGFGNDSALIASIILGLVNLGSTLVSTYMVDRHGRRFLFMEGGIRMVICQVAVAIVLAATTGTDGEIVLVLMCIYAAGFGWSWGPLSWLIPSEIFPMKIRPTGQSMGLAANFVLVLRMGILLNISLKYATFLFYGGWILAMTVFVVLFLPETKGIPLDQVHTVWVKHWYWRRFVQGDLKDTIDEKE</sequence>
<dbReference type="GO" id="GO:0015293">
    <property type="term" value="F:symporter activity"/>
    <property type="evidence" value="ECO:0007669"/>
    <property type="project" value="UniProtKB-KW"/>
</dbReference>
<evidence type="ECO:0000313" key="12">
    <source>
        <dbReference type="Proteomes" id="UP000507222"/>
    </source>
</evidence>
<keyword evidence="8 9" id="KW-0472">Membrane</keyword>
<feature type="domain" description="Major facilitator superfamily (MFS) profile" evidence="10">
    <location>
        <begin position="1"/>
        <end position="233"/>
    </location>
</feature>
<keyword evidence="6" id="KW-0769">Symport</keyword>
<dbReference type="PRINTS" id="PR00171">
    <property type="entry name" value="SUGRTRNSPORT"/>
</dbReference>
<evidence type="ECO:0000256" key="4">
    <source>
        <dbReference type="ARBA" id="ARBA00022597"/>
    </source>
</evidence>
<proteinExistence type="inferred from homology"/>
<dbReference type="Gene3D" id="1.20.1250.20">
    <property type="entry name" value="MFS general substrate transporter like domains"/>
    <property type="match status" value="1"/>
</dbReference>
<comment type="similarity">
    <text evidence="2">Belongs to the major facilitator superfamily. Sugar transporter (TC 2.A.1.1) family.</text>
</comment>
<feature type="transmembrane region" description="Helical" evidence="9">
    <location>
        <begin position="51"/>
        <end position="76"/>
    </location>
</feature>
<protein>
    <recommendedName>
        <fullName evidence="10">Major facilitator superfamily (MFS) profile domain-containing protein</fullName>
    </recommendedName>
</protein>
<name>A0A6J5TSW2_PRUAR</name>
<keyword evidence="7 9" id="KW-1133">Transmembrane helix</keyword>
<dbReference type="GO" id="GO:0016020">
    <property type="term" value="C:membrane"/>
    <property type="evidence" value="ECO:0007669"/>
    <property type="project" value="UniProtKB-SubCell"/>
</dbReference>
<dbReference type="EMBL" id="CAEKDK010000001">
    <property type="protein sequence ID" value="CAB4267136.1"/>
    <property type="molecule type" value="Genomic_DNA"/>
</dbReference>
<dbReference type="InterPro" id="IPR036259">
    <property type="entry name" value="MFS_trans_sf"/>
</dbReference>
<dbReference type="SUPFAM" id="SSF103473">
    <property type="entry name" value="MFS general substrate transporter"/>
    <property type="match status" value="1"/>
</dbReference>